<dbReference type="Proteomes" id="UP001175227">
    <property type="component" value="Unassembled WGS sequence"/>
</dbReference>
<evidence type="ECO:0000256" key="1">
    <source>
        <dbReference type="SAM" id="MobiDB-lite"/>
    </source>
</evidence>
<comment type="caution">
    <text evidence="3">The sequence shown here is derived from an EMBL/GenBank/DDBJ whole genome shotgun (WGS) entry which is preliminary data.</text>
</comment>
<evidence type="ECO:0000313" key="3">
    <source>
        <dbReference type="EMBL" id="KAK0468606.1"/>
    </source>
</evidence>
<keyword evidence="4" id="KW-1185">Reference proteome</keyword>
<feature type="transmembrane region" description="Helical" evidence="2">
    <location>
        <begin position="258"/>
        <end position="275"/>
    </location>
</feature>
<dbReference type="AlphaFoldDB" id="A0AA39NMZ0"/>
<accession>A0AA39NMZ0</accession>
<feature type="region of interest" description="Disordered" evidence="1">
    <location>
        <begin position="1"/>
        <end position="23"/>
    </location>
</feature>
<keyword evidence="2" id="KW-0812">Transmembrane</keyword>
<keyword evidence="2" id="KW-1133">Transmembrane helix</keyword>
<evidence type="ECO:0000313" key="4">
    <source>
        <dbReference type="Proteomes" id="UP001175227"/>
    </source>
</evidence>
<organism evidence="3 4">
    <name type="scientific">Armillaria novae-zelandiae</name>
    <dbReference type="NCBI Taxonomy" id="153914"/>
    <lineage>
        <taxon>Eukaryota</taxon>
        <taxon>Fungi</taxon>
        <taxon>Dikarya</taxon>
        <taxon>Basidiomycota</taxon>
        <taxon>Agaricomycotina</taxon>
        <taxon>Agaricomycetes</taxon>
        <taxon>Agaricomycetidae</taxon>
        <taxon>Agaricales</taxon>
        <taxon>Marasmiineae</taxon>
        <taxon>Physalacriaceae</taxon>
        <taxon>Armillaria</taxon>
    </lineage>
</organism>
<feature type="region of interest" description="Disordered" evidence="1">
    <location>
        <begin position="86"/>
        <end position="113"/>
    </location>
</feature>
<evidence type="ECO:0000256" key="2">
    <source>
        <dbReference type="SAM" id="Phobius"/>
    </source>
</evidence>
<sequence>MLSPITPPRMTSSPVEMESGSSRRNAFIPNSVRSWFGSFGSSVHSRSLGPLGTRKPGSGTLELTPTKSSEDAPLPRLKRLLSHRHSHSLSVAEEQPNEHIRHRNRKPPTRQSTMHQSLLTTSPNILFPPAPQPASTEAWVQMQGLLYLEDEEEQYARFYGHGDRRLSEVVRDMLHAKHGDIMCSRIRKWVHANVSVVAEVVPETTHSSSEDVMIVDEEREEKGQDNEDVELSLYLSCATCGTKTDMKILGNAGSVPNSYSHFLVLCLLFVTLWLFSESHYRFRQALIGRRLPKRKYLLE</sequence>
<reference evidence="3" key="1">
    <citation type="submission" date="2023-06" db="EMBL/GenBank/DDBJ databases">
        <authorList>
            <consortium name="Lawrence Berkeley National Laboratory"/>
            <person name="Ahrendt S."/>
            <person name="Sahu N."/>
            <person name="Indic B."/>
            <person name="Wong-Bajracharya J."/>
            <person name="Merenyi Z."/>
            <person name="Ke H.-M."/>
            <person name="Monk M."/>
            <person name="Kocsube S."/>
            <person name="Drula E."/>
            <person name="Lipzen A."/>
            <person name="Balint B."/>
            <person name="Henrissat B."/>
            <person name="Andreopoulos B."/>
            <person name="Martin F.M."/>
            <person name="Harder C.B."/>
            <person name="Rigling D."/>
            <person name="Ford K.L."/>
            <person name="Foster G.D."/>
            <person name="Pangilinan J."/>
            <person name="Papanicolaou A."/>
            <person name="Barry K."/>
            <person name="LaButti K."/>
            <person name="Viragh M."/>
            <person name="Koriabine M."/>
            <person name="Yan M."/>
            <person name="Riley R."/>
            <person name="Champramary S."/>
            <person name="Plett K.L."/>
            <person name="Tsai I.J."/>
            <person name="Slot J."/>
            <person name="Sipos G."/>
            <person name="Plett J."/>
            <person name="Nagy L.G."/>
            <person name="Grigoriev I.V."/>
        </authorList>
    </citation>
    <scope>NUCLEOTIDE SEQUENCE</scope>
    <source>
        <strain evidence="3">ICMP 16352</strain>
    </source>
</reference>
<proteinExistence type="predicted"/>
<feature type="compositionally biased region" description="Polar residues" evidence="1">
    <location>
        <begin position="9"/>
        <end position="23"/>
    </location>
</feature>
<keyword evidence="2" id="KW-0472">Membrane</keyword>
<name>A0AA39NMZ0_9AGAR</name>
<protein>
    <submittedName>
        <fullName evidence="3">Uncharacterized protein</fullName>
    </submittedName>
</protein>
<feature type="region of interest" description="Disordered" evidence="1">
    <location>
        <begin position="46"/>
        <end position="74"/>
    </location>
</feature>
<dbReference type="EMBL" id="JAUEPR010000070">
    <property type="protein sequence ID" value="KAK0468606.1"/>
    <property type="molecule type" value="Genomic_DNA"/>
</dbReference>
<gene>
    <name evidence="3" type="ORF">IW261DRAFT_1054965</name>
</gene>